<evidence type="ECO:0000256" key="1">
    <source>
        <dbReference type="ARBA" id="ARBA00022801"/>
    </source>
</evidence>
<dbReference type="InterPro" id="IPR000639">
    <property type="entry name" value="Epox_hydrolase-like"/>
</dbReference>
<dbReference type="InterPro" id="IPR029058">
    <property type="entry name" value="AB_hydrolase_fold"/>
</dbReference>
<dbReference type="Pfam" id="PF00561">
    <property type="entry name" value="Abhydrolase_1"/>
    <property type="match status" value="1"/>
</dbReference>
<dbReference type="Gene3D" id="3.40.50.1820">
    <property type="entry name" value="alpha/beta hydrolase"/>
    <property type="match status" value="1"/>
</dbReference>
<evidence type="ECO:0000313" key="4">
    <source>
        <dbReference type="Proteomes" id="UP000199385"/>
    </source>
</evidence>
<evidence type="ECO:0000259" key="2">
    <source>
        <dbReference type="Pfam" id="PF00561"/>
    </source>
</evidence>
<accession>A0A1A8ZHT5</accession>
<gene>
    <name evidence="3" type="ORF">GA0070611_2378</name>
</gene>
<dbReference type="PANTHER" id="PTHR43329">
    <property type="entry name" value="EPOXIDE HYDROLASE"/>
    <property type="match status" value="1"/>
</dbReference>
<organism evidence="3 4">
    <name type="scientific">Micromonospora auratinigra</name>
    <dbReference type="NCBI Taxonomy" id="261654"/>
    <lineage>
        <taxon>Bacteria</taxon>
        <taxon>Bacillati</taxon>
        <taxon>Actinomycetota</taxon>
        <taxon>Actinomycetes</taxon>
        <taxon>Micromonosporales</taxon>
        <taxon>Micromonosporaceae</taxon>
        <taxon>Micromonospora</taxon>
    </lineage>
</organism>
<keyword evidence="1" id="KW-0378">Hydrolase</keyword>
<reference evidence="4" key="1">
    <citation type="submission" date="2016-06" db="EMBL/GenBank/DDBJ databases">
        <authorList>
            <person name="Varghese N."/>
            <person name="Submissions Spin"/>
        </authorList>
    </citation>
    <scope>NUCLEOTIDE SEQUENCE [LARGE SCALE GENOMIC DNA]</scope>
    <source>
        <strain evidence="4">DSM 44815</strain>
    </source>
</reference>
<sequence>MSGPPRRTAAVNRLGPIRHVVAGELDVGYVELGPADGPPVVLLHGFPYDVHSYVEVAPRLAAEGFRTIVPYLRGHGPTRFRTPAGLRSGQQAALGADLHALLDALDLPPAVLAGYDWGARAACIVAAVWPERCAGLVSVNSYQILDIASAGRPLRPDLEAGFWYFFYFATERGRAGLARDARAVAEVIWRRNSPRWHFDAATLDRAAEAFGNPDYVDVVVHGYRHRLGLADGDPRYARLEARLATRPTIPVPAVTLDGTADGNFPATDGGASAAHFVGPRAHHQVPGAGHNLPQEAPDAFVAAVREVSTTLHRERRPHPA</sequence>
<dbReference type="GO" id="GO:0016787">
    <property type="term" value="F:hydrolase activity"/>
    <property type="evidence" value="ECO:0007669"/>
    <property type="project" value="UniProtKB-KW"/>
</dbReference>
<protein>
    <submittedName>
        <fullName evidence="3">Pimeloyl-ACP methyl ester carboxylesterase</fullName>
    </submittedName>
</protein>
<dbReference type="AlphaFoldDB" id="A0A1A8ZHT5"/>
<dbReference type="STRING" id="261654.GA0070611_2378"/>
<feature type="domain" description="AB hydrolase-1" evidence="2">
    <location>
        <begin position="38"/>
        <end position="185"/>
    </location>
</feature>
<proteinExistence type="predicted"/>
<dbReference type="InterPro" id="IPR000073">
    <property type="entry name" value="AB_hydrolase_1"/>
</dbReference>
<dbReference type="EMBL" id="LT594323">
    <property type="protein sequence ID" value="SBT43592.1"/>
    <property type="molecule type" value="Genomic_DNA"/>
</dbReference>
<name>A0A1A8ZHT5_9ACTN</name>
<dbReference type="PATRIC" id="fig|261654.4.peg.2426"/>
<evidence type="ECO:0000313" key="3">
    <source>
        <dbReference type="EMBL" id="SBT43592.1"/>
    </source>
</evidence>
<keyword evidence="4" id="KW-1185">Reference proteome</keyword>
<dbReference type="PRINTS" id="PR00412">
    <property type="entry name" value="EPOXHYDRLASE"/>
</dbReference>
<dbReference type="SUPFAM" id="SSF53474">
    <property type="entry name" value="alpha/beta-Hydrolases"/>
    <property type="match status" value="1"/>
</dbReference>
<dbReference type="Proteomes" id="UP000199385">
    <property type="component" value="Chromosome I"/>
</dbReference>
<dbReference type="OrthoDB" id="2987348at2"/>